<accession>A0A834CF28</accession>
<sequence length="137" mass="15199">MLRVITRSSTDEVKTSLVLEGQACTHSGIFPPLCEDHGSAACQPRLNSCPSGQGETSINHYLEPNSERSKSCGQTLFLANSFPSKTSLLPAFLSVFPERVRSVWTWQQSCCCNSSKSLHFQNNVHLFPRFYPDDADS</sequence>
<dbReference type="Proteomes" id="UP000646548">
    <property type="component" value="Unassembled WGS sequence"/>
</dbReference>
<dbReference type="AlphaFoldDB" id="A0A834CF28"/>
<proteinExistence type="predicted"/>
<comment type="caution">
    <text evidence="1">The sequence shown here is derived from an EMBL/GenBank/DDBJ whole genome shotgun (WGS) entry which is preliminary data.</text>
</comment>
<evidence type="ECO:0000313" key="1">
    <source>
        <dbReference type="EMBL" id="KAF6725531.1"/>
    </source>
</evidence>
<name>A0A834CF28_ORYME</name>
<evidence type="ECO:0000313" key="2">
    <source>
        <dbReference type="Proteomes" id="UP000646548"/>
    </source>
</evidence>
<dbReference type="EMBL" id="WKFB01000359">
    <property type="protein sequence ID" value="KAF6725531.1"/>
    <property type="molecule type" value="Genomic_DNA"/>
</dbReference>
<protein>
    <submittedName>
        <fullName evidence="1">Uncharacterized protein</fullName>
    </submittedName>
</protein>
<reference evidence="1" key="1">
    <citation type="journal article" name="BMC Genomics">
        <title>Long-read sequencing and de novo genome assembly of marine medaka (Oryzias melastigma).</title>
        <authorList>
            <person name="Liang P."/>
            <person name="Saqib H.S.A."/>
            <person name="Ni X."/>
            <person name="Shen Y."/>
        </authorList>
    </citation>
    <scope>NUCLEOTIDE SEQUENCE</scope>
    <source>
        <strain evidence="1">Bigg-433</strain>
    </source>
</reference>
<organism evidence="1 2">
    <name type="scientific">Oryzias melastigma</name>
    <name type="common">Marine medaka</name>
    <dbReference type="NCBI Taxonomy" id="30732"/>
    <lineage>
        <taxon>Eukaryota</taxon>
        <taxon>Metazoa</taxon>
        <taxon>Chordata</taxon>
        <taxon>Craniata</taxon>
        <taxon>Vertebrata</taxon>
        <taxon>Euteleostomi</taxon>
        <taxon>Actinopterygii</taxon>
        <taxon>Neopterygii</taxon>
        <taxon>Teleostei</taxon>
        <taxon>Neoteleostei</taxon>
        <taxon>Acanthomorphata</taxon>
        <taxon>Ovalentaria</taxon>
        <taxon>Atherinomorphae</taxon>
        <taxon>Beloniformes</taxon>
        <taxon>Adrianichthyidae</taxon>
        <taxon>Oryziinae</taxon>
        <taxon>Oryzias</taxon>
    </lineage>
</organism>
<gene>
    <name evidence="1" type="ORF">FQA47_016454</name>
</gene>